<dbReference type="AlphaFoldDB" id="A0AAD1RE67"/>
<dbReference type="FunFam" id="3.60.110.10:FF:000001">
    <property type="entry name" value="biotinidase isoform X1"/>
    <property type="match status" value="1"/>
</dbReference>
<feature type="domain" description="CN hydrolase" evidence="7">
    <location>
        <begin position="38"/>
        <end position="315"/>
    </location>
</feature>
<feature type="active site" description="Nucleophile" evidence="5">
    <location>
        <position position="220"/>
    </location>
</feature>
<dbReference type="InterPro" id="IPR012101">
    <property type="entry name" value="Biotinidase-like_euk"/>
</dbReference>
<name>A0AAD1RE67_PELCU</name>
<evidence type="ECO:0000313" key="8">
    <source>
        <dbReference type="EMBL" id="CAH2250173.1"/>
    </source>
</evidence>
<dbReference type="InterPro" id="IPR040154">
    <property type="entry name" value="Biotinidase/VNN"/>
</dbReference>
<keyword evidence="3" id="KW-0378">Hydrolase</keyword>
<organism evidence="8 9">
    <name type="scientific">Pelobates cultripes</name>
    <name type="common">Western spadefoot toad</name>
    <dbReference type="NCBI Taxonomy" id="61616"/>
    <lineage>
        <taxon>Eukaryota</taxon>
        <taxon>Metazoa</taxon>
        <taxon>Chordata</taxon>
        <taxon>Craniata</taxon>
        <taxon>Vertebrata</taxon>
        <taxon>Euteleostomi</taxon>
        <taxon>Amphibia</taxon>
        <taxon>Batrachia</taxon>
        <taxon>Anura</taxon>
        <taxon>Pelobatoidea</taxon>
        <taxon>Pelobatidae</taxon>
        <taxon>Pelobates</taxon>
    </lineage>
</organism>
<dbReference type="GO" id="GO:0015939">
    <property type="term" value="P:pantothenate metabolic process"/>
    <property type="evidence" value="ECO:0007669"/>
    <property type="project" value="TreeGrafter"/>
</dbReference>
<dbReference type="Proteomes" id="UP001295444">
    <property type="component" value="Chromosome 02"/>
</dbReference>
<evidence type="ECO:0000259" key="7">
    <source>
        <dbReference type="PROSITE" id="PS50263"/>
    </source>
</evidence>
<dbReference type="CDD" id="cd07567">
    <property type="entry name" value="biotinidase_like"/>
    <property type="match status" value="1"/>
</dbReference>
<dbReference type="GO" id="GO:0017159">
    <property type="term" value="F:pantetheine hydrolase activity"/>
    <property type="evidence" value="ECO:0007669"/>
    <property type="project" value="TreeGrafter"/>
</dbReference>
<dbReference type="Pfam" id="PF19018">
    <property type="entry name" value="Vanin_C"/>
    <property type="match status" value="1"/>
</dbReference>
<sequence length="503" mass="56436">MLTSRMVAVHYFVSVLVCVSYAQSLERFIAAVYEHAVILPDSTQTPVTKQEALELMNRNIDILENATKAAAQQGAHLIVTPEDGIYGWQFSRETISPYLEDIPDPDMNWIPCNDPKSQRYPARFGPAPVQTRLSCMAKDNSIYVVANMGDKKNCNISEAGCPNDGQFNYNTAVVYDSEGKLVARYHKQHLFLGEIQFNAPKEAEVVSFDTPFGRFGIFICFDILFYDPAVALVVDRNVDTILFPTAWMNVLPHLSAIEFHSAWAMGMGVNLLSSNTHSTSKRMTGSGIFSPENVGPYYYNMDTEDGHLVISELNAHPRNSSTYYSIKWNQHASTIKKYSSGTNVFKGSIFFDLFTFTELKEPEENYTICQNDLCCHLNYKRADYGKKKQNNEIYVLGAFDGLHVVEGQYYLQVCTLLKCLSSDLNTCGESVETASTKFKQFTLSGSFSTNYVFPEVLLNNVNLAPNLFKVMSDGRLVSKPAIATHPLLSVTLFGRLYEKDPVN</sequence>
<accession>A0AAD1RE67</accession>
<gene>
    <name evidence="8" type="ORF">PECUL_23A036606</name>
</gene>
<keyword evidence="9" id="KW-1185">Reference proteome</keyword>
<protein>
    <submittedName>
        <fullName evidence="8">Pantetheinase isoform X3</fullName>
    </submittedName>
</protein>
<evidence type="ECO:0000256" key="5">
    <source>
        <dbReference type="PIRSR" id="PIRSR011861-1"/>
    </source>
</evidence>
<dbReference type="InterPro" id="IPR003010">
    <property type="entry name" value="C-N_Hydrolase"/>
</dbReference>
<reference evidence="8" key="1">
    <citation type="submission" date="2022-03" db="EMBL/GenBank/DDBJ databases">
        <authorList>
            <person name="Alioto T."/>
            <person name="Alioto T."/>
            <person name="Gomez Garrido J."/>
        </authorList>
    </citation>
    <scope>NUCLEOTIDE SEQUENCE</scope>
</reference>
<evidence type="ECO:0000256" key="6">
    <source>
        <dbReference type="SAM" id="SignalP"/>
    </source>
</evidence>
<dbReference type="SUPFAM" id="SSF56317">
    <property type="entry name" value="Carbon-nitrogen hydrolase"/>
    <property type="match status" value="1"/>
</dbReference>
<comment type="similarity">
    <text evidence="1">Belongs to the carbon-nitrogen hydrolase superfamily. BTD/VNN family.</text>
</comment>
<dbReference type="PIRSF" id="PIRSF011861">
    <property type="entry name" value="Biotinidase"/>
    <property type="match status" value="1"/>
</dbReference>
<proteinExistence type="inferred from homology"/>
<keyword evidence="2 6" id="KW-0732">Signal</keyword>
<feature type="active site" description="Proton donor" evidence="5">
    <location>
        <position position="187"/>
    </location>
</feature>
<dbReference type="Gene3D" id="3.60.110.10">
    <property type="entry name" value="Carbon-nitrogen hydrolase"/>
    <property type="match status" value="1"/>
</dbReference>
<dbReference type="InterPro" id="IPR036526">
    <property type="entry name" value="C-N_Hydrolase_sf"/>
</dbReference>
<dbReference type="PROSITE" id="PS50263">
    <property type="entry name" value="CN_HYDROLASE"/>
    <property type="match status" value="1"/>
</dbReference>
<feature type="signal peptide" evidence="6">
    <location>
        <begin position="1"/>
        <end position="24"/>
    </location>
</feature>
<dbReference type="PANTHER" id="PTHR10609:SF27">
    <property type="entry name" value="CN HYDROLASE DOMAIN-CONTAINING PROTEIN-RELATED"/>
    <property type="match status" value="1"/>
</dbReference>
<dbReference type="Pfam" id="PF00795">
    <property type="entry name" value="CN_hydrolase"/>
    <property type="match status" value="1"/>
</dbReference>
<evidence type="ECO:0000313" key="9">
    <source>
        <dbReference type="Proteomes" id="UP001295444"/>
    </source>
</evidence>
<feature type="chain" id="PRO_5041995448" evidence="6">
    <location>
        <begin position="25"/>
        <end position="503"/>
    </location>
</feature>
<evidence type="ECO:0000256" key="2">
    <source>
        <dbReference type="ARBA" id="ARBA00022729"/>
    </source>
</evidence>
<evidence type="ECO:0000256" key="3">
    <source>
        <dbReference type="ARBA" id="ARBA00022801"/>
    </source>
</evidence>
<dbReference type="EMBL" id="OW240913">
    <property type="protein sequence ID" value="CAH2250173.1"/>
    <property type="molecule type" value="Genomic_DNA"/>
</dbReference>
<evidence type="ECO:0000256" key="1">
    <source>
        <dbReference type="ARBA" id="ARBA00008225"/>
    </source>
</evidence>
<evidence type="ECO:0000256" key="4">
    <source>
        <dbReference type="ARBA" id="ARBA00023180"/>
    </source>
</evidence>
<dbReference type="PANTHER" id="PTHR10609">
    <property type="entry name" value="BIOTINIDASE-RELATED"/>
    <property type="match status" value="1"/>
</dbReference>
<feature type="active site" description="Proton acceptor" evidence="5">
    <location>
        <position position="82"/>
    </location>
</feature>
<keyword evidence="4" id="KW-0325">Glycoprotein</keyword>
<dbReference type="InterPro" id="IPR043957">
    <property type="entry name" value="Vanin_C"/>
</dbReference>